<evidence type="ECO:0000256" key="2">
    <source>
        <dbReference type="SAM" id="MobiDB-lite"/>
    </source>
</evidence>
<name>A0A699QBI9_TANCI</name>
<reference evidence="3" key="1">
    <citation type="journal article" date="2019" name="Sci. Rep.">
        <title>Draft genome of Tanacetum cinerariifolium, the natural source of mosquito coil.</title>
        <authorList>
            <person name="Yamashiro T."/>
            <person name="Shiraishi A."/>
            <person name="Satake H."/>
            <person name="Nakayama K."/>
        </authorList>
    </citation>
    <scope>NUCLEOTIDE SEQUENCE</scope>
</reference>
<protein>
    <submittedName>
        <fullName evidence="3">Uncharacterized protein</fullName>
    </submittedName>
</protein>
<comment type="caution">
    <text evidence="3">The sequence shown here is derived from an EMBL/GenBank/DDBJ whole genome shotgun (WGS) entry which is preliminary data.</text>
</comment>
<dbReference type="AlphaFoldDB" id="A0A699QBI9"/>
<accession>A0A699QBI9</accession>
<feature type="non-terminal residue" evidence="3">
    <location>
        <position position="1"/>
    </location>
</feature>
<sequence length="238" mass="27465">SKDEHVFEPKEVKKIVKPSLEKIEFVNVRNTTAENENKAEKSRKFSQSPRDSEVHTCSKECLKSYEALQKKYDQQREALNKSNLEIIGYQMGLESVEAKIVVYEKNEAIYEEDIAFLKYDVQVKDISIKDLKNQLENAFKKDDLKLKIEKFETSSKNLTKLINSQISVVDKTGLGYDCQMNESDVNESEVLNNVVDSCESDEDDNQVNDRFKKSKGYHAVPPPYTRNYMPPRADLSFV</sequence>
<evidence type="ECO:0000313" key="3">
    <source>
        <dbReference type="EMBL" id="GFC65038.1"/>
    </source>
</evidence>
<dbReference type="EMBL" id="BKCJ011004958">
    <property type="protein sequence ID" value="GFC65038.1"/>
    <property type="molecule type" value="Genomic_DNA"/>
</dbReference>
<evidence type="ECO:0000256" key="1">
    <source>
        <dbReference type="SAM" id="Coils"/>
    </source>
</evidence>
<feature type="coiled-coil region" evidence="1">
    <location>
        <begin position="62"/>
        <end position="113"/>
    </location>
</feature>
<feature type="region of interest" description="Disordered" evidence="2">
    <location>
        <begin position="32"/>
        <end position="52"/>
    </location>
</feature>
<proteinExistence type="predicted"/>
<keyword evidence="1" id="KW-0175">Coiled coil</keyword>
<gene>
    <name evidence="3" type="ORF">Tci_837008</name>
</gene>
<organism evidence="3">
    <name type="scientific">Tanacetum cinerariifolium</name>
    <name type="common">Dalmatian daisy</name>
    <name type="synonym">Chrysanthemum cinerariifolium</name>
    <dbReference type="NCBI Taxonomy" id="118510"/>
    <lineage>
        <taxon>Eukaryota</taxon>
        <taxon>Viridiplantae</taxon>
        <taxon>Streptophyta</taxon>
        <taxon>Embryophyta</taxon>
        <taxon>Tracheophyta</taxon>
        <taxon>Spermatophyta</taxon>
        <taxon>Magnoliopsida</taxon>
        <taxon>eudicotyledons</taxon>
        <taxon>Gunneridae</taxon>
        <taxon>Pentapetalae</taxon>
        <taxon>asterids</taxon>
        <taxon>campanulids</taxon>
        <taxon>Asterales</taxon>
        <taxon>Asteraceae</taxon>
        <taxon>Asteroideae</taxon>
        <taxon>Anthemideae</taxon>
        <taxon>Anthemidinae</taxon>
        <taxon>Tanacetum</taxon>
    </lineage>
</organism>